<dbReference type="RefSeq" id="WP_353640915.1">
    <property type="nucleotide sequence ID" value="NZ_CP159253.1"/>
</dbReference>
<dbReference type="Pfam" id="PF00392">
    <property type="entry name" value="GntR"/>
    <property type="match status" value="1"/>
</dbReference>
<dbReference type="EMBL" id="CP159253">
    <property type="protein sequence ID" value="XCG46515.1"/>
    <property type="molecule type" value="Genomic_DNA"/>
</dbReference>
<dbReference type="SMART" id="SM00345">
    <property type="entry name" value="HTH_GNTR"/>
    <property type="match status" value="1"/>
</dbReference>
<sequence length="239" mass="27047">MPIQAVEPRRLYRQVADQLRQLIEAREFAVGDRLPTERELADQLGISRPTVREALIALEVEGWIRIRVGSGIYVTDPPRAATAVTGMDEGPFELLRAREFIEGAIAAEAALLVQPADIEFLDDVLTRMEDMSHPTRTTIALDREFHTTVAGILGNAVLVRFIGDLFDQRMNPYFELLSSYFENKDSWRAAAAEHRAVRDAIAARDPERATTAMREHLRLSQLRFSRNFGERSVTREVAE</sequence>
<dbReference type="PANTHER" id="PTHR43537:SF5">
    <property type="entry name" value="UXU OPERON TRANSCRIPTIONAL REGULATOR"/>
    <property type="match status" value="1"/>
</dbReference>
<evidence type="ECO:0000259" key="4">
    <source>
        <dbReference type="PROSITE" id="PS50949"/>
    </source>
</evidence>
<accession>A0AAU8CJH9</accession>
<dbReference type="InterPro" id="IPR036388">
    <property type="entry name" value="WH-like_DNA-bd_sf"/>
</dbReference>
<dbReference type="AlphaFoldDB" id="A0AAU8CJH9"/>
<dbReference type="GO" id="GO:0003677">
    <property type="term" value="F:DNA binding"/>
    <property type="evidence" value="ECO:0007669"/>
    <property type="project" value="UniProtKB-KW"/>
</dbReference>
<protein>
    <submittedName>
        <fullName evidence="5">FadR/GntR family transcriptional regulator</fullName>
    </submittedName>
</protein>
<dbReference type="SUPFAM" id="SSF46785">
    <property type="entry name" value="Winged helix' DNA-binding domain"/>
    <property type="match status" value="1"/>
</dbReference>
<dbReference type="Gene3D" id="1.10.10.10">
    <property type="entry name" value="Winged helix-like DNA-binding domain superfamily/Winged helix DNA-binding domain"/>
    <property type="match status" value="1"/>
</dbReference>
<dbReference type="InterPro" id="IPR000524">
    <property type="entry name" value="Tscrpt_reg_HTH_GntR"/>
</dbReference>
<evidence type="ECO:0000256" key="2">
    <source>
        <dbReference type="ARBA" id="ARBA00023125"/>
    </source>
</evidence>
<dbReference type="PANTHER" id="PTHR43537">
    <property type="entry name" value="TRANSCRIPTIONAL REGULATOR, GNTR FAMILY"/>
    <property type="match status" value="1"/>
</dbReference>
<dbReference type="PRINTS" id="PR00035">
    <property type="entry name" value="HTHGNTR"/>
</dbReference>
<dbReference type="GO" id="GO:0003700">
    <property type="term" value="F:DNA-binding transcription factor activity"/>
    <property type="evidence" value="ECO:0007669"/>
    <property type="project" value="InterPro"/>
</dbReference>
<keyword evidence="2" id="KW-0238">DNA-binding</keyword>
<dbReference type="InterPro" id="IPR008920">
    <property type="entry name" value="TF_FadR/GntR_C"/>
</dbReference>
<keyword evidence="1" id="KW-0805">Transcription regulation</keyword>
<proteinExistence type="predicted"/>
<organism evidence="5">
    <name type="scientific">Mesorhizobium sp. WSM2240</name>
    <dbReference type="NCBI Taxonomy" id="3228851"/>
    <lineage>
        <taxon>Bacteria</taxon>
        <taxon>Pseudomonadati</taxon>
        <taxon>Pseudomonadota</taxon>
        <taxon>Alphaproteobacteria</taxon>
        <taxon>Hyphomicrobiales</taxon>
        <taxon>Phyllobacteriaceae</taxon>
        <taxon>Mesorhizobium</taxon>
    </lineage>
</organism>
<name>A0AAU8CJH9_9HYPH</name>
<evidence type="ECO:0000256" key="1">
    <source>
        <dbReference type="ARBA" id="ARBA00023015"/>
    </source>
</evidence>
<dbReference type="Pfam" id="PF07729">
    <property type="entry name" value="FCD"/>
    <property type="match status" value="1"/>
</dbReference>
<dbReference type="Gene3D" id="1.20.120.530">
    <property type="entry name" value="GntR ligand-binding domain-like"/>
    <property type="match status" value="1"/>
</dbReference>
<evidence type="ECO:0000313" key="5">
    <source>
        <dbReference type="EMBL" id="XCG46515.1"/>
    </source>
</evidence>
<dbReference type="PROSITE" id="PS50949">
    <property type="entry name" value="HTH_GNTR"/>
    <property type="match status" value="1"/>
</dbReference>
<evidence type="ECO:0000256" key="3">
    <source>
        <dbReference type="ARBA" id="ARBA00023163"/>
    </source>
</evidence>
<dbReference type="InterPro" id="IPR036390">
    <property type="entry name" value="WH_DNA-bd_sf"/>
</dbReference>
<dbReference type="InterPro" id="IPR011711">
    <property type="entry name" value="GntR_C"/>
</dbReference>
<dbReference type="SUPFAM" id="SSF48008">
    <property type="entry name" value="GntR ligand-binding domain-like"/>
    <property type="match status" value="1"/>
</dbReference>
<gene>
    <name evidence="5" type="ORF">ABVK50_14390</name>
</gene>
<feature type="domain" description="HTH gntR-type" evidence="4">
    <location>
        <begin position="9"/>
        <end position="77"/>
    </location>
</feature>
<reference evidence="5" key="1">
    <citation type="submission" date="2024-06" db="EMBL/GenBank/DDBJ databases">
        <title>Mesorhizobium karijinii sp. nov., a symbiont of the iconic Swainsona formosa from arid Australia.</title>
        <authorList>
            <person name="Hill Y.J."/>
            <person name="Watkin E.L.J."/>
            <person name="O'Hara G.W."/>
            <person name="Terpolilli J."/>
            <person name="Tye M.L."/>
            <person name="Kohlmeier M.G."/>
        </authorList>
    </citation>
    <scope>NUCLEOTIDE SEQUENCE</scope>
    <source>
        <strain evidence="5">WSM2240</strain>
    </source>
</reference>
<dbReference type="CDD" id="cd07377">
    <property type="entry name" value="WHTH_GntR"/>
    <property type="match status" value="1"/>
</dbReference>
<keyword evidence="3" id="KW-0804">Transcription</keyword>
<dbReference type="SMART" id="SM00895">
    <property type="entry name" value="FCD"/>
    <property type="match status" value="1"/>
</dbReference>